<dbReference type="AlphaFoldDB" id="A0AAC8W2G0"/>
<dbReference type="EMBL" id="CP012403">
    <property type="protein sequence ID" value="ALG73890.1"/>
    <property type="molecule type" value="Genomic_DNA"/>
</dbReference>
<evidence type="ECO:0000256" key="3">
    <source>
        <dbReference type="ARBA" id="ARBA00022723"/>
    </source>
</evidence>
<comment type="pathway">
    <text evidence="1">Cofactor biosynthesis; riboflavin biosynthesis.</text>
</comment>
<name>A0AAC8W2G0_9PROT</name>
<reference evidence="6" key="1">
    <citation type="submission" date="2015-12" db="EMBL/GenBank/DDBJ databases">
        <title>Complete Genome Sequence of Azospirillum thiophilum BV-S.</title>
        <authorList>
            <person name="Fomenkov A."/>
            <person name="Vincze T."/>
            <person name="Grabovich M."/>
            <person name="Dubinina G."/>
            <person name="Orlova M."/>
            <person name="Belousova E."/>
            <person name="Roberts R.J."/>
        </authorList>
    </citation>
    <scope>NUCLEOTIDE SEQUENCE [LARGE SCALE GENOMIC DNA]</scope>
    <source>
        <strain evidence="6">BV-S</strain>
    </source>
</reference>
<dbReference type="Gene3D" id="3.40.50.10990">
    <property type="entry name" value="GTP cyclohydrolase II"/>
    <property type="match status" value="1"/>
</dbReference>
<feature type="domain" description="GTP cyclohydrolase II" evidence="4">
    <location>
        <begin position="18"/>
        <end position="164"/>
    </location>
</feature>
<dbReference type="SUPFAM" id="SSF142695">
    <property type="entry name" value="RibA-like"/>
    <property type="match status" value="1"/>
</dbReference>
<keyword evidence="6" id="KW-1185">Reference proteome</keyword>
<evidence type="ECO:0000313" key="5">
    <source>
        <dbReference type="EMBL" id="ALG73890.1"/>
    </source>
</evidence>
<dbReference type="GO" id="GO:0005829">
    <property type="term" value="C:cytosol"/>
    <property type="evidence" value="ECO:0007669"/>
    <property type="project" value="TreeGrafter"/>
</dbReference>
<evidence type="ECO:0000256" key="2">
    <source>
        <dbReference type="ARBA" id="ARBA00022619"/>
    </source>
</evidence>
<dbReference type="PANTHER" id="PTHR21327">
    <property type="entry name" value="GTP CYCLOHYDROLASE II-RELATED"/>
    <property type="match status" value="1"/>
</dbReference>
<proteinExistence type="predicted"/>
<dbReference type="Proteomes" id="UP000069935">
    <property type="component" value="Chromosome 3"/>
</dbReference>
<evidence type="ECO:0000256" key="1">
    <source>
        <dbReference type="ARBA" id="ARBA00005104"/>
    </source>
</evidence>
<reference evidence="5 6" key="2">
    <citation type="journal article" date="2016" name="Genome Announc.">
        <title>Complete Genome Sequence of a Strain of Azospirillum thiophilum Isolated from a Sulfide Spring.</title>
        <authorList>
            <person name="Fomenkov A."/>
            <person name="Vincze T."/>
            <person name="Grabovich M."/>
            <person name="Anton B.P."/>
            <person name="Dubinina G."/>
            <person name="Orlova M."/>
            <person name="Belousova E."/>
            <person name="Roberts R.J."/>
        </authorList>
    </citation>
    <scope>NUCLEOTIDE SEQUENCE [LARGE SCALE GENOMIC DNA]</scope>
    <source>
        <strain evidence="5 6">BV-S</strain>
    </source>
</reference>
<sequence length="199" mass="21804">MHLALLRMPGAALDEAEDLYALVRHHFAGRRGVCTRLHSECLLGDAMGSSLCDCGDQLQGSLGLMRREGSGILVYLRQEGRGIGMRAKLDCLARQFGVVGGRRVAEPLSPDMANLAAGYDVDHRDYQAAAGLLSALGVGSVRLVTGNLEKVNGVRRHGITVDELIDVWSPTLSDTAWRELKQKETRHYRYARHDHVSAD</sequence>
<dbReference type="GO" id="GO:0008686">
    <property type="term" value="F:3,4-dihydroxy-2-butanone-4-phosphate synthase activity"/>
    <property type="evidence" value="ECO:0007669"/>
    <property type="project" value="TreeGrafter"/>
</dbReference>
<dbReference type="Pfam" id="PF00925">
    <property type="entry name" value="GTP_cyclohydro2"/>
    <property type="match status" value="1"/>
</dbReference>
<dbReference type="KEGG" id="ati:AL072_22230"/>
<dbReference type="GO" id="GO:0046872">
    <property type="term" value="F:metal ion binding"/>
    <property type="evidence" value="ECO:0007669"/>
    <property type="project" value="UniProtKB-KW"/>
</dbReference>
<dbReference type="PANTHER" id="PTHR21327:SF18">
    <property type="entry name" value="3,4-DIHYDROXY-2-BUTANONE 4-PHOSPHATE SYNTHASE"/>
    <property type="match status" value="1"/>
</dbReference>
<keyword evidence="3" id="KW-0479">Metal-binding</keyword>
<dbReference type="InterPro" id="IPR032677">
    <property type="entry name" value="GTP_cyclohydro_II"/>
</dbReference>
<protein>
    <recommendedName>
        <fullName evidence="4">GTP cyclohydrolase II domain-containing protein</fullName>
    </recommendedName>
</protein>
<dbReference type="InterPro" id="IPR036144">
    <property type="entry name" value="RibA-like_sf"/>
</dbReference>
<organism evidence="5 6">
    <name type="scientific">Azospirillum thiophilum</name>
    <dbReference type="NCBI Taxonomy" id="528244"/>
    <lineage>
        <taxon>Bacteria</taxon>
        <taxon>Pseudomonadati</taxon>
        <taxon>Pseudomonadota</taxon>
        <taxon>Alphaproteobacteria</taxon>
        <taxon>Rhodospirillales</taxon>
        <taxon>Azospirillaceae</taxon>
        <taxon>Azospirillum</taxon>
    </lineage>
</organism>
<gene>
    <name evidence="5" type="ORF">AL072_22230</name>
</gene>
<evidence type="ECO:0000313" key="6">
    <source>
        <dbReference type="Proteomes" id="UP000069935"/>
    </source>
</evidence>
<accession>A0AAC8W2G0</accession>
<dbReference type="GO" id="GO:0009231">
    <property type="term" value="P:riboflavin biosynthetic process"/>
    <property type="evidence" value="ECO:0007669"/>
    <property type="project" value="UniProtKB-KW"/>
</dbReference>
<keyword evidence="2" id="KW-0686">Riboflavin biosynthesis</keyword>
<evidence type="ECO:0000259" key="4">
    <source>
        <dbReference type="Pfam" id="PF00925"/>
    </source>
</evidence>